<gene>
    <name evidence="1" type="ORF">CDAR_109831</name>
</gene>
<evidence type="ECO:0000313" key="2">
    <source>
        <dbReference type="Proteomes" id="UP001054837"/>
    </source>
</evidence>
<accession>A0AAV4SXJ8</accession>
<protein>
    <submittedName>
        <fullName evidence="1">Uncharacterized protein</fullName>
    </submittedName>
</protein>
<dbReference type="AlphaFoldDB" id="A0AAV4SXJ8"/>
<reference evidence="1 2" key="1">
    <citation type="submission" date="2021-06" db="EMBL/GenBank/DDBJ databases">
        <title>Caerostris darwini draft genome.</title>
        <authorList>
            <person name="Kono N."/>
            <person name="Arakawa K."/>
        </authorList>
    </citation>
    <scope>NUCLEOTIDE SEQUENCE [LARGE SCALE GENOMIC DNA]</scope>
</reference>
<proteinExistence type="predicted"/>
<dbReference type="Proteomes" id="UP001054837">
    <property type="component" value="Unassembled WGS sequence"/>
</dbReference>
<dbReference type="EMBL" id="BPLQ01008433">
    <property type="protein sequence ID" value="GIY37232.1"/>
    <property type="molecule type" value="Genomic_DNA"/>
</dbReference>
<comment type="caution">
    <text evidence="1">The sequence shown here is derived from an EMBL/GenBank/DDBJ whole genome shotgun (WGS) entry which is preliminary data.</text>
</comment>
<evidence type="ECO:0000313" key="1">
    <source>
        <dbReference type="EMBL" id="GIY37232.1"/>
    </source>
</evidence>
<organism evidence="1 2">
    <name type="scientific">Caerostris darwini</name>
    <dbReference type="NCBI Taxonomy" id="1538125"/>
    <lineage>
        <taxon>Eukaryota</taxon>
        <taxon>Metazoa</taxon>
        <taxon>Ecdysozoa</taxon>
        <taxon>Arthropoda</taxon>
        <taxon>Chelicerata</taxon>
        <taxon>Arachnida</taxon>
        <taxon>Araneae</taxon>
        <taxon>Araneomorphae</taxon>
        <taxon>Entelegynae</taxon>
        <taxon>Araneoidea</taxon>
        <taxon>Araneidae</taxon>
        <taxon>Caerostris</taxon>
    </lineage>
</organism>
<keyword evidence="2" id="KW-1185">Reference proteome</keyword>
<sequence>MIGLVNSQRLQGVANPLHVLEGVVVPPLFIGTGASHPLTADSQNVPLVIDVAQQRTSFGFIALKMKKFVFFTLTLQRYLVKIYQANDTTNERYQANDIMDERYQANDIMGEISKVQFYKLFG</sequence>
<name>A0AAV4SXJ8_9ARAC</name>